<dbReference type="HOGENOM" id="CLU_870991_0_0_5"/>
<accession>C5B562</accession>
<dbReference type="Proteomes" id="UP000009081">
    <property type="component" value="Plasmid megaplasmid"/>
</dbReference>
<protein>
    <recommendedName>
        <fullName evidence="5">Type IV pilus biogenesis protein PilP</fullName>
    </recommendedName>
</protein>
<feature type="compositionally biased region" description="Pro residues" evidence="1">
    <location>
        <begin position="65"/>
        <end position="74"/>
    </location>
</feature>
<evidence type="ECO:0008006" key="5">
    <source>
        <dbReference type="Google" id="ProtNLM"/>
    </source>
</evidence>
<evidence type="ECO:0000256" key="1">
    <source>
        <dbReference type="SAM" id="MobiDB-lite"/>
    </source>
</evidence>
<dbReference type="NCBIfam" id="TIGR03021">
    <property type="entry name" value="pilP_fam"/>
    <property type="match status" value="1"/>
</dbReference>
<evidence type="ECO:0000313" key="4">
    <source>
        <dbReference type="Proteomes" id="UP000009081"/>
    </source>
</evidence>
<keyword evidence="3" id="KW-0614">Plasmid</keyword>
<reference evidence="3 4" key="1">
    <citation type="journal article" date="2009" name="PLoS ONE">
        <title>Methylobacterium genome sequences: a reference blueprint to investigate microbial metabolism of C1 compounds from natural and industrial sources.</title>
        <authorList>
            <person name="Vuilleumier S."/>
            <person name="Chistoserdova L."/>
            <person name="Lee M.-C."/>
            <person name="Bringel F."/>
            <person name="Lajus A."/>
            <person name="Zhou Y."/>
            <person name="Gourion B."/>
            <person name="Barbe V."/>
            <person name="Chang J."/>
            <person name="Cruveiller S."/>
            <person name="Dossat C."/>
            <person name="Gillett W."/>
            <person name="Gruffaz C."/>
            <person name="Haugen E."/>
            <person name="Hourcade E."/>
            <person name="Levy R."/>
            <person name="Mangenot S."/>
            <person name="Muller E."/>
            <person name="Nadalig T."/>
            <person name="Pagni M."/>
            <person name="Penny C."/>
            <person name="Peyraud R."/>
            <person name="Robinson D.G."/>
            <person name="Roche D."/>
            <person name="Rouy Z."/>
            <person name="Saenampechek C."/>
            <person name="Salvignol G."/>
            <person name="Vallenet D."/>
            <person name="Wu Z."/>
            <person name="Marx C.J."/>
            <person name="Vorholt J.A."/>
            <person name="Olson M.V."/>
            <person name="Kaul R."/>
            <person name="Weissenbach J."/>
            <person name="Medigue C."/>
            <person name="Lidstrom M.E."/>
        </authorList>
    </citation>
    <scope>NUCLEOTIDE SEQUENCE [LARGE SCALE GENOMIC DNA]</scope>
    <source>
        <strain evidence="4">ATCC 14718 / DSM 1338 / JCM 2805 / NCIMB 9133 / AM1</strain>
    </source>
</reference>
<dbReference type="EMBL" id="CP001511">
    <property type="protein sequence ID" value="ACS43594.1"/>
    <property type="molecule type" value="Genomic_DNA"/>
</dbReference>
<keyword evidence="2" id="KW-0732">Signal</keyword>
<feature type="signal peptide" evidence="2">
    <location>
        <begin position="1"/>
        <end position="18"/>
    </location>
</feature>
<feature type="chain" id="PRO_5002948459" description="Type IV pilus biogenesis protein PilP" evidence="2">
    <location>
        <begin position="19"/>
        <end position="319"/>
    </location>
</feature>
<name>C5B562_METEA</name>
<dbReference type="AlphaFoldDB" id="C5B562"/>
<dbReference type="KEGG" id="mea:Mex_2p0750"/>
<evidence type="ECO:0000313" key="3">
    <source>
        <dbReference type="EMBL" id="ACS43594.1"/>
    </source>
</evidence>
<evidence type="ECO:0000256" key="2">
    <source>
        <dbReference type="SAM" id="SignalP"/>
    </source>
</evidence>
<sequence>MRTLVVLAAALLSSSALAQQVQLPPAGQLPVAATGVPADAGFPQQAPVQQDAYPAQPGIVPVAVPGPGPLPQAPSPVQNAVLPNPLGQPQPQVQPGFGEPQTAPVQPGAAGNPAQQRIEALRAKVEEKLTALDSAAPILSGSQLQQMQQRQMRIRETLMMGQEAKALAEVMKVLDDISGEGSKSAAVSEEEQKRKVDEAVQQALAAKKLEEENAPKPLVASIHGSAGALRAVVLVPYAGQFTVRSGSQLPEGMRVVSVTDNGVVVVKDGKRFPLAFGTVVPGVRPGTTVAGVGGQGAVGRSVQMPIGSSPLPMGGFGSR</sequence>
<proteinExistence type="predicted"/>
<dbReference type="InterPro" id="IPR022753">
    <property type="entry name" value="T4SS_pilus_biogen_PilP"/>
</dbReference>
<organism evidence="3 4">
    <name type="scientific">Methylorubrum extorquens (strain ATCC 14718 / DSM 1338 / JCM 2805 / NCIMB 9133 / AM1)</name>
    <name type="common">Methylobacterium extorquens</name>
    <dbReference type="NCBI Taxonomy" id="272630"/>
    <lineage>
        <taxon>Bacteria</taxon>
        <taxon>Pseudomonadati</taxon>
        <taxon>Pseudomonadota</taxon>
        <taxon>Alphaproteobacteria</taxon>
        <taxon>Hyphomicrobiales</taxon>
        <taxon>Methylobacteriaceae</taxon>
        <taxon>Methylorubrum</taxon>
    </lineage>
</organism>
<gene>
    <name evidence="3" type="ordered locus">MexAM1_META2p0750</name>
</gene>
<keyword evidence="4" id="KW-1185">Reference proteome</keyword>
<dbReference type="RefSeq" id="WP_012754033.1">
    <property type="nucleotide sequence ID" value="NC_012811.1"/>
</dbReference>
<feature type="region of interest" description="Disordered" evidence="1">
    <location>
        <begin position="65"/>
        <end position="115"/>
    </location>
</feature>
<geneLocation type="plasmid" evidence="3 4">
    <name>megaplasmid</name>
</geneLocation>
<feature type="compositionally biased region" description="Low complexity" evidence="1">
    <location>
        <begin position="75"/>
        <end position="101"/>
    </location>
</feature>